<keyword evidence="6" id="KW-0479">Metal-binding</keyword>
<keyword evidence="11" id="KW-0234">DNA repair</keyword>
<comment type="catalytic activity">
    <reaction evidence="1">
        <text>Hydrolyzes single-stranded DNA or mismatched double-stranded DNA and polynucleotides, releasing free uracil.</text>
        <dbReference type="EC" id="3.2.2.27"/>
    </reaction>
</comment>
<dbReference type="InterPro" id="IPR036895">
    <property type="entry name" value="Uracil-DNA_glycosylase-like_sf"/>
</dbReference>
<accession>A0ABW5CK97</accession>
<protein>
    <recommendedName>
        <fullName evidence="4">Type-4 uracil-DNA glycosylase</fullName>
        <ecNumber evidence="3">3.2.2.27</ecNumber>
    </recommendedName>
</protein>
<evidence type="ECO:0000256" key="5">
    <source>
        <dbReference type="ARBA" id="ARBA00022485"/>
    </source>
</evidence>
<evidence type="ECO:0000313" key="14">
    <source>
        <dbReference type="EMBL" id="MFD2237072.1"/>
    </source>
</evidence>
<reference evidence="15" key="1">
    <citation type="journal article" date="2019" name="Int. J. Syst. Evol. Microbiol.">
        <title>The Global Catalogue of Microorganisms (GCM) 10K type strain sequencing project: providing services to taxonomists for standard genome sequencing and annotation.</title>
        <authorList>
            <consortium name="The Broad Institute Genomics Platform"/>
            <consortium name="The Broad Institute Genome Sequencing Center for Infectious Disease"/>
            <person name="Wu L."/>
            <person name="Ma J."/>
        </authorList>
    </citation>
    <scope>NUCLEOTIDE SEQUENCE [LARGE SCALE GENOMIC DNA]</scope>
    <source>
        <strain evidence="15">ZS-35-S2</strain>
    </source>
</reference>
<dbReference type="EMBL" id="JBHUIJ010000006">
    <property type="protein sequence ID" value="MFD2237072.1"/>
    <property type="molecule type" value="Genomic_DNA"/>
</dbReference>
<sequence length="305" mass="32262">MSDNTAQTHGLLPGAAAALLRWYADAGVDVVLQEEARDRFAETASEAARRGVRTQATARAEAGRPDGEGPAASPLSRAPSASAAPPAAQPSAAAQFPAFPVAVPEGEAVEDARARAGSAATLEELEKALAAFEGCALRVTAKSLVFGNGDPNAELMLIGEAPGREEDMAGEPFVGRSGRLLDRMLAAIGIERAAVRVTNAVPWRPPGNRTPTPAETEMCLPFVMRQVELVQPRVLVCVGSSAAKAVLGTQDGIMRLRGRWTSVTLPSGQEIPATAILHPAYLLRQPSHKRLTWRDLLSIRERLSQ</sequence>
<proteinExistence type="inferred from homology"/>
<evidence type="ECO:0000256" key="6">
    <source>
        <dbReference type="ARBA" id="ARBA00022723"/>
    </source>
</evidence>
<evidence type="ECO:0000259" key="13">
    <source>
        <dbReference type="SMART" id="SM00986"/>
    </source>
</evidence>
<dbReference type="PANTHER" id="PTHR33693">
    <property type="entry name" value="TYPE-5 URACIL-DNA GLYCOSYLASE"/>
    <property type="match status" value="1"/>
</dbReference>
<evidence type="ECO:0000256" key="9">
    <source>
        <dbReference type="ARBA" id="ARBA00023004"/>
    </source>
</evidence>
<evidence type="ECO:0000256" key="4">
    <source>
        <dbReference type="ARBA" id="ARBA00019403"/>
    </source>
</evidence>
<dbReference type="CDD" id="cd10030">
    <property type="entry name" value="UDG-F4_TTUDGA_SPO1dp_like"/>
    <property type="match status" value="1"/>
</dbReference>
<dbReference type="EC" id="3.2.2.27" evidence="3"/>
<keyword evidence="5" id="KW-0004">4Fe-4S</keyword>
<feature type="region of interest" description="Disordered" evidence="12">
    <location>
        <begin position="43"/>
        <end position="91"/>
    </location>
</feature>
<keyword evidence="9" id="KW-0408">Iron</keyword>
<keyword evidence="7" id="KW-0227">DNA damage</keyword>
<dbReference type="SMART" id="SM00986">
    <property type="entry name" value="UDG"/>
    <property type="match status" value="1"/>
</dbReference>
<evidence type="ECO:0000313" key="15">
    <source>
        <dbReference type="Proteomes" id="UP001597371"/>
    </source>
</evidence>
<evidence type="ECO:0000256" key="10">
    <source>
        <dbReference type="ARBA" id="ARBA00023014"/>
    </source>
</evidence>
<dbReference type="RefSeq" id="WP_209736788.1">
    <property type="nucleotide sequence ID" value="NZ_CP072611.1"/>
</dbReference>
<dbReference type="SMART" id="SM00987">
    <property type="entry name" value="UreE_C"/>
    <property type="match status" value="1"/>
</dbReference>
<evidence type="ECO:0000256" key="11">
    <source>
        <dbReference type="ARBA" id="ARBA00023204"/>
    </source>
</evidence>
<evidence type="ECO:0000256" key="8">
    <source>
        <dbReference type="ARBA" id="ARBA00022801"/>
    </source>
</evidence>
<evidence type="ECO:0000256" key="1">
    <source>
        <dbReference type="ARBA" id="ARBA00001400"/>
    </source>
</evidence>
<evidence type="ECO:0000256" key="3">
    <source>
        <dbReference type="ARBA" id="ARBA00012030"/>
    </source>
</evidence>
<comment type="similarity">
    <text evidence="2">Belongs to the uracil-DNA glycosylase (UDG) superfamily. Type 4 (UDGa) family.</text>
</comment>
<name>A0ABW5CK97_9HYPH</name>
<dbReference type="InterPro" id="IPR005273">
    <property type="entry name" value="Ura-DNA_glyco_family4"/>
</dbReference>
<dbReference type="SUPFAM" id="SSF52141">
    <property type="entry name" value="Uracil-DNA glycosylase-like"/>
    <property type="match status" value="1"/>
</dbReference>
<keyword evidence="8" id="KW-0378">Hydrolase</keyword>
<dbReference type="Gene3D" id="3.40.470.10">
    <property type="entry name" value="Uracil-DNA glycosylase-like domain"/>
    <property type="match status" value="1"/>
</dbReference>
<dbReference type="InterPro" id="IPR051536">
    <property type="entry name" value="UDG_Type-4/5"/>
</dbReference>
<organism evidence="14 15">
    <name type="scientific">Aureimonas populi</name>
    <dbReference type="NCBI Taxonomy" id="1701758"/>
    <lineage>
        <taxon>Bacteria</taxon>
        <taxon>Pseudomonadati</taxon>
        <taxon>Pseudomonadota</taxon>
        <taxon>Alphaproteobacteria</taxon>
        <taxon>Hyphomicrobiales</taxon>
        <taxon>Aurantimonadaceae</taxon>
        <taxon>Aureimonas</taxon>
    </lineage>
</organism>
<keyword evidence="15" id="KW-1185">Reference proteome</keyword>
<evidence type="ECO:0000256" key="2">
    <source>
        <dbReference type="ARBA" id="ARBA00006521"/>
    </source>
</evidence>
<dbReference type="PANTHER" id="PTHR33693:SF1">
    <property type="entry name" value="TYPE-4 URACIL-DNA GLYCOSYLASE"/>
    <property type="match status" value="1"/>
</dbReference>
<gene>
    <name evidence="14" type="ORF">ACFSKQ_06265</name>
</gene>
<evidence type="ECO:0000256" key="12">
    <source>
        <dbReference type="SAM" id="MobiDB-lite"/>
    </source>
</evidence>
<dbReference type="InterPro" id="IPR005122">
    <property type="entry name" value="Uracil-DNA_glycosylase-like"/>
</dbReference>
<feature type="domain" description="Uracil-DNA glycosylase-like" evidence="13">
    <location>
        <begin position="146"/>
        <end position="297"/>
    </location>
</feature>
<dbReference type="NCBIfam" id="TIGR00758">
    <property type="entry name" value="UDG_fam4"/>
    <property type="match status" value="1"/>
</dbReference>
<dbReference type="Proteomes" id="UP001597371">
    <property type="component" value="Unassembled WGS sequence"/>
</dbReference>
<evidence type="ECO:0000256" key="7">
    <source>
        <dbReference type="ARBA" id="ARBA00022763"/>
    </source>
</evidence>
<dbReference type="Pfam" id="PF03167">
    <property type="entry name" value="UDG"/>
    <property type="match status" value="1"/>
</dbReference>
<keyword evidence="10" id="KW-0411">Iron-sulfur</keyword>
<comment type="caution">
    <text evidence="14">The sequence shown here is derived from an EMBL/GenBank/DDBJ whole genome shotgun (WGS) entry which is preliminary data.</text>
</comment>
<feature type="compositionally biased region" description="Low complexity" evidence="12">
    <location>
        <begin position="70"/>
        <end position="91"/>
    </location>
</feature>